<proteinExistence type="predicted"/>
<sequence length="71" mass="8141">MAKITRVLQTASFKKAAKKLHKNQKADLDNAIRELMIDPELGEPKKGDLSFMRVYKFRMVKQLTCTSSDLI</sequence>
<dbReference type="Pfam" id="PF15781">
    <property type="entry name" value="ParE-like_toxin"/>
    <property type="match status" value="1"/>
</dbReference>
<dbReference type="EMBL" id="QUOU01000001">
    <property type="protein sequence ID" value="REL26432.1"/>
    <property type="molecule type" value="Genomic_DNA"/>
</dbReference>
<name>A0A3E0TQY5_9GAMM</name>
<comment type="caution">
    <text evidence="1">The sequence shown here is derived from an EMBL/GenBank/DDBJ whole genome shotgun (WGS) entry which is preliminary data.</text>
</comment>
<gene>
    <name evidence="1" type="ORF">DXX93_07465</name>
</gene>
<protein>
    <submittedName>
        <fullName evidence="1">Type II toxin-antitoxin system RelE/ParE family toxin</fullName>
    </submittedName>
</protein>
<reference evidence="1 2" key="1">
    <citation type="submission" date="2018-08" db="EMBL/GenBank/DDBJ databases">
        <title>Thalassotalea euphylliae genome.</title>
        <authorList>
            <person name="Summers S."/>
            <person name="Rice S.A."/>
            <person name="Freckelton M.L."/>
            <person name="Nedved B.T."/>
            <person name="Hadfield M.G."/>
        </authorList>
    </citation>
    <scope>NUCLEOTIDE SEQUENCE [LARGE SCALE GENOMIC DNA]</scope>
    <source>
        <strain evidence="1 2">H1</strain>
    </source>
</reference>
<accession>A0A3E0TQY5</accession>
<dbReference type="Proteomes" id="UP000256478">
    <property type="component" value="Unassembled WGS sequence"/>
</dbReference>
<organism evidence="1 2">
    <name type="scientific">Thalassotalea euphylliae</name>
    <dbReference type="NCBI Taxonomy" id="1655234"/>
    <lineage>
        <taxon>Bacteria</taxon>
        <taxon>Pseudomonadati</taxon>
        <taxon>Pseudomonadota</taxon>
        <taxon>Gammaproteobacteria</taxon>
        <taxon>Alteromonadales</taxon>
        <taxon>Colwelliaceae</taxon>
        <taxon>Thalassotalea</taxon>
    </lineage>
</organism>
<dbReference type="InterPro" id="IPR031552">
    <property type="entry name" value="ParE-like_toxin"/>
</dbReference>
<evidence type="ECO:0000313" key="1">
    <source>
        <dbReference type="EMBL" id="REL26432.1"/>
    </source>
</evidence>
<dbReference type="RefSeq" id="WP_116007549.1">
    <property type="nucleotide sequence ID" value="NZ_QUOU01000001.1"/>
</dbReference>
<dbReference type="OrthoDB" id="5296677at2"/>
<evidence type="ECO:0000313" key="2">
    <source>
        <dbReference type="Proteomes" id="UP000256478"/>
    </source>
</evidence>
<dbReference type="AlphaFoldDB" id="A0A3E0TQY5"/>